<organism evidence="1 2">
    <name type="scientific">Trichomonas vaginalis (strain ATCC PRA-98 / G3)</name>
    <dbReference type="NCBI Taxonomy" id="412133"/>
    <lineage>
        <taxon>Eukaryota</taxon>
        <taxon>Metamonada</taxon>
        <taxon>Parabasalia</taxon>
        <taxon>Trichomonadida</taxon>
        <taxon>Trichomonadidae</taxon>
        <taxon>Trichomonas</taxon>
    </lineage>
</organism>
<dbReference type="OrthoDB" id="10650136at2759"/>
<dbReference type="KEGG" id="tva:4772853"/>
<accession>A2DXM5</accession>
<dbReference type="SUPFAM" id="SSF48350">
    <property type="entry name" value="GTPase activation domain, GAP"/>
    <property type="match status" value="1"/>
</dbReference>
<evidence type="ECO:0000313" key="2">
    <source>
        <dbReference type="Proteomes" id="UP000001542"/>
    </source>
</evidence>
<dbReference type="VEuPathDB" id="TrichDB:TVAG_411200"/>
<proteinExistence type="predicted"/>
<dbReference type="EMBL" id="DS113264">
    <property type="protein sequence ID" value="EAY14854.1"/>
    <property type="molecule type" value="Genomic_DNA"/>
</dbReference>
<protein>
    <submittedName>
        <fullName evidence="1">Uncharacterized protein</fullName>
    </submittedName>
</protein>
<dbReference type="InParanoid" id="A2DXM5"/>
<reference evidence="1" key="2">
    <citation type="journal article" date="2007" name="Science">
        <title>Draft genome sequence of the sexually transmitted pathogen Trichomonas vaginalis.</title>
        <authorList>
            <person name="Carlton J.M."/>
            <person name="Hirt R.P."/>
            <person name="Silva J.C."/>
            <person name="Delcher A.L."/>
            <person name="Schatz M."/>
            <person name="Zhao Q."/>
            <person name="Wortman J.R."/>
            <person name="Bidwell S.L."/>
            <person name="Alsmark U.C.M."/>
            <person name="Besteiro S."/>
            <person name="Sicheritz-Ponten T."/>
            <person name="Noel C.J."/>
            <person name="Dacks J.B."/>
            <person name="Foster P.G."/>
            <person name="Simillion C."/>
            <person name="Van de Peer Y."/>
            <person name="Miranda-Saavedra D."/>
            <person name="Barton G.J."/>
            <person name="Westrop G.D."/>
            <person name="Mueller S."/>
            <person name="Dessi D."/>
            <person name="Fiori P.L."/>
            <person name="Ren Q."/>
            <person name="Paulsen I."/>
            <person name="Zhang H."/>
            <person name="Bastida-Corcuera F.D."/>
            <person name="Simoes-Barbosa A."/>
            <person name="Brown M.T."/>
            <person name="Hayes R.D."/>
            <person name="Mukherjee M."/>
            <person name="Okumura C.Y."/>
            <person name="Schneider R."/>
            <person name="Smith A.J."/>
            <person name="Vanacova S."/>
            <person name="Villalvazo M."/>
            <person name="Haas B.J."/>
            <person name="Pertea M."/>
            <person name="Feldblyum T.V."/>
            <person name="Utterback T.R."/>
            <person name="Shu C.L."/>
            <person name="Osoegawa K."/>
            <person name="de Jong P.J."/>
            <person name="Hrdy I."/>
            <person name="Horvathova L."/>
            <person name="Zubacova Z."/>
            <person name="Dolezal P."/>
            <person name="Malik S.B."/>
            <person name="Logsdon J.M. Jr."/>
            <person name="Henze K."/>
            <person name="Gupta A."/>
            <person name="Wang C.C."/>
            <person name="Dunne R.L."/>
            <person name="Upcroft J.A."/>
            <person name="Upcroft P."/>
            <person name="White O."/>
            <person name="Salzberg S.L."/>
            <person name="Tang P."/>
            <person name="Chiu C.-H."/>
            <person name="Lee Y.-S."/>
            <person name="Embley T.M."/>
            <person name="Coombs G.H."/>
            <person name="Mottram J.C."/>
            <person name="Tachezy J."/>
            <person name="Fraser-Liggett C.M."/>
            <person name="Johnson P.J."/>
        </authorList>
    </citation>
    <scope>NUCLEOTIDE SEQUENCE [LARGE SCALE GENOMIC DNA]</scope>
    <source>
        <strain evidence="1">G3</strain>
    </source>
</reference>
<dbReference type="AlphaFoldDB" id="A2DXM5"/>
<dbReference type="InterPro" id="IPR008936">
    <property type="entry name" value="Rho_GTPase_activation_prot"/>
</dbReference>
<gene>
    <name evidence="1" type="ORF">TVAG_411200</name>
</gene>
<dbReference type="VEuPathDB" id="TrichDB:TVAGG3_0047750"/>
<reference evidence="1" key="1">
    <citation type="submission" date="2006-10" db="EMBL/GenBank/DDBJ databases">
        <authorList>
            <person name="Amadeo P."/>
            <person name="Zhao Q."/>
            <person name="Wortman J."/>
            <person name="Fraser-Liggett C."/>
            <person name="Carlton J."/>
        </authorList>
    </citation>
    <scope>NUCLEOTIDE SEQUENCE</scope>
    <source>
        <strain evidence="1">G3</strain>
    </source>
</reference>
<dbReference type="RefSeq" id="XP_001327077.1">
    <property type="nucleotide sequence ID" value="XM_001327042.1"/>
</dbReference>
<dbReference type="SMR" id="A2DXM5"/>
<name>A2DXM5_TRIV3</name>
<keyword evidence="2" id="KW-1185">Reference proteome</keyword>
<sequence length="446" mass="51855">MQQGIDIKDRFSELISQYAELFQCPIVLNSELTQMFPRQINETEIPEKTQKKPFRYVPGITDIAGKFVPRKPILITPNTKFNIYPTKNDSFILPIKLQNGHHGFLISSTYDYYIYDSILNHGYYIDKLKNLELNGKKITIGDKIFTLSTTVKENSRKIISELQEFIPRVLAEKNLITYKNFFESLGIMQAFPPVNEFTLPYYRTLFTNNNFLLLYSRVIYTKDDMKPLAQAFLNITGPEFPAFYRFMAYDEYKTYKSPSLAMRGNNFFVSLTTYIVGQDPEYIKFLDSLSLQSETLVEDFIKGVEIMDLSPRSRIVLNAIYNEGKRTFPETDCKRFGVSGVLFLRLMSPVLMLREPRFSNKIQPLTPIFNLMEKGDQNAVNKLRVLIDRYSVFPENYVVEPNNSYNEKDIETLIQMIPKSKDELIRAATHVNFSDIYSQYLSLPPV</sequence>
<evidence type="ECO:0000313" key="1">
    <source>
        <dbReference type="EMBL" id="EAY14854.1"/>
    </source>
</evidence>
<dbReference type="Proteomes" id="UP000001542">
    <property type="component" value="Unassembled WGS sequence"/>
</dbReference>